<dbReference type="Proteomes" id="UP000887116">
    <property type="component" value="Unassembled WGS sequence"/>
</dbReference>
<evidence type="ECO:0000313" key="1">
    <source>
        <dbReference type="EMBL" id="GFR09326.1"/>
    </source>
</evidence>
<protein>
    <submittedName>
        <fullName evidence="1">Uncharacterized protein</fullName>
    </submittedName>
</protein>
<reference evidence="1" key="1">
    <citation type="submission" date="2020-07" db="EMBL/GenBank/DDBJ databases">
        <title>Multicomponent nature underlies the extraordinary mechanical properties of spider dragline silk.</title>
        <authorList>
            <person name="Kono N."/>
            <person name="Nakamura H."/>
            <person name="Mori M."/>
            <person name="Yoshida Y."/>
            <person name="Ohtoshi R."/>
            <person name="Malay A.D."/>
            <person name="Moran D.A.P."/>
            <person name="Tomita M."/>
            <person name="Numata K."/>
            <person name="Arakawa K."/>
        </authorList>
    </citation>
    <scope>NUCLEOTIDE SEQUENCE</scope>
</reference>
<sequence>MSFSTFVKAYLFYTPQRNKSQPVIIPCIPVRHFISSLSPRHPWTRATESPPTTILSISVLRPALKPPLSWQPYRSFLYTPPSKSRWRPFLSLSTRPVR</sequence>
<comment type="caution">
    <text evidence="1">The sequence shown here is derived from an EMBL/GenBank/DDBJ whole genome shotgun (WGS) entry which is preliminary data.</text>
</comment>
<evidence type="ECO:0000313" key="2">
    <source>
        <dbReference type="Proteomes" id="UP000887116"/>
    </source>
</evidence>
<dbReference type="EMBL" id="BMAO01036253">
    <property type="protein sequence ID" value="GFR09326.1"/>
    <property type="molecule type" value="Genomic_DNA"/>
</dbReference>
<organism evidence="1 2">
    <name type="scientific">Trichonephila clavata</name>
    <name type="common">Joro spider</name>
    <name type="synonym">Nephila clavata</name>
    <dbReference type="NCBI Taxonomy" id="2740835"/>
    <lineage>
        <taxon>Eukaryota</taxon>
        <taxon>Metazoa</taxon>
        <taxon>Ecdysozoa</taxon>
        <taxon>Arthropoda</taxon>
        <taxon>Chelicerata</taxon>
        <taxon>Arachnida</taxon>
        <taxon>Araneae</taxon>
        <taxon>Araneomorphae</taxon>
        <taxon>Entelegynae</taxon>
        <taxon>Araneoidea</taxon>
        <taxon>Nephilidae</taxon>
        <taxon>Trichonephila</taxon>
    </lineage>
</organism>
<gene>
    <name evidence="1" type="ORF">TNCT_707511</name>
</gene>
<name>A0A8X6LFW2_TRICU</name>
<accession>A0A8X6LFW2</accession>
<keyword evidence="2" id="KW-1185">Reference proteome</keyword>
<dbReference type="AlphaFoldDB" id="A0A8X6LFW2"/>
<proteinExistence type="predicted"/>